<keyword evidence="1 7" id="KW-0662">Pyridine nucleotide biosynthesis</keyword>
<evidence type="ECO:0000256" key="5">
    <source>
        <dbReference type="ARBA" id="ARBA00022840"/>
    </source>
</evidence>
<evidence type="ECO:0000313" key="9">
    <source>
        <dbReference type="EMBL" id="KAJ5071983.1"/>
    </source>
</evidence>
<evidence type="ECO:0000256" key="1">
    <source>
        <dbReference type="ARBA" id="ARBA00022642"/>
    </source>
</evidence>
<reference evidence="9" key="1">
    <citation type="submission" date="2022-10" db="EMBL/GenBank/DDBJ databases">
        <title>Novel sulphate-reducing endosymbionts in the free-living metamonad Anaeramoeba.</title>
        <authorList>
            <person name="Jerlstrom-Hultqvist J."/>
            <person name="Cepicka I."/>
            <person name="Gallot-Lavallee L."/>
            <person name="Salas-Leiva D."/>
            <person name="Curtis B.A."/>
            <person name="Zahonova K."/>
            <person name="Pipaliya S."/>
            <person name="Dacks J."/>
            <person name="Roger A.J."/>
        </authorList>
    </citation>
    <scope>NUCLEOTIDE SEQUENCE</scope>
    <source>
        <strain evidence="9">BMAN</strain>
    </source>
</reference>
<dbReference type="GO" id="GO:0005524">
    <property type="term" value="F:ATP binding"/>
    <property type="evidence" value="ECO:0007669"/>
    <property type="project" value="UniProtKB-KW"/>
</dbReference>
<sequence length="244" mass="28447">MQNLTKENYIFPKQKLQLKKIEKDKINRVLIFCGSFNPPTIGHLRVLEDIANHFSLLDQNIIGGYISPVNQKYKKKDLTVGDYRIEMCDLATKSSSWIMLDPWEALQDEYIRTKISLEHFQKEIDTILEKEKIEEKVKVSLVCGSDVIESMIAPDTFWIKEQVIELTKKFNIICGLRDTTADNLKEKISKSYLEPVQEYIHIIKTSPMSISSTMVRNLANKKLSFKYFVLDPVMDYILKNQLYI</sequence>
<keyword evidence="2 7" id="KW-0808">Transferase</keyword>
<keyword evidence="10" id="KW-1185">Reference proteome</keyword>
<dbReference type="OrthoDB" id="422187at2759"/>
<feature type="domain" description="Cytidyltransferase-like" evidence="8">
    <location>
        <begin position="31"/>
        <end position="217"/>
    </location>
</feature>
<evidence type="ECO:0000256" key="6">
    <source>
        <dbReference type="ARBA" id="ARBA00023027"/>
    </source>
</evidence>
<comment type="catalytic activity">
    <reaction evidence="7">
        <text>beta-nicotinamide D-ribonucleotide + ATP + H(+) = diphosphate + NAD(+)</text>
        <dbReference type="Rhea" id="RHEA:21360"/>
        <dbReference type="ChEBI" id="CHEBI:14649"/>
        <dbReference type="ChEBI" id="CHEBI:15378"/>
        <dbReference type="ChEBI" id="CHEBI:30616"/>
        <dbReference type="ChEBI" id="CHEBI:33019"/>
        <dbReference type="ChEBI" id="CHEBI:57540"/>
        <dbReference type="EC" id="2.7.7.1"/>
    </reaction>
</comment>
<keyword evidence="6 7" id="KW-0520">NAD</keyword>
<organism evidence="9 10">
    <name type="scientific">Anaeramoeba ignava</name>
    <name type="common">Anaerobic marine amoeba</name>
    <dbReference type="NCBI Taxonomy" id="1746090"/>
    <lineage>
        <taxon>Eukaryota</taxon>
        <taxon>Metamonada</taxon>
        <taxon>Anaeramoebidae</taxon>
        <taxon>Anaeramoeba</taxon>
    </lineage>
</organism>
<evidence type="ECO:0000256" key="7">
    <source>
        <dbReference type="RuleBase" id="RU362021"/>
    </source>
</evidence>
<dbReference type="GO" id="GO:0000309">
    <property type="term" value="F:nicotinamide-nucleotide adenylyltransferase activity"/>
    <property type="evidence" value="ECO:0007669"/>
    <property type="project" value="UniProtKB-EC"/>
</dbReference>
<evidence type="ECO:0000313" key="10">
    <source>
        <dbReference type="Proteomes" id="UP001149090"/>
    </source>
</evidence>
<dbReference type="GO" id="GO:0009435">
    <property type="term" value="P:NAD+ biosynthetic process"/>
    <property type="evidence" value="ECO:0007669"/>
    <property type="project" value="InterPro"/>
</dbReference>
<dbReference type="InterPro" id="IPR005248">
    <property type="entry name" value="NadD/NMNAT"/>
</dbReference>
<dbReference type="OMA" id="HFDYELN"/>
<dbReference type="PANTHER" id="PTHR12039:SF0">
    <property type="entry name" value="NICOTINAMIDE-NUCLEOTIDE ADENYLYLTRANSFERASE"/>
    <property type="match status" value="1"/>
</dbReference>
<proteinExistence type="inferred from homology"/>
<dbReference type="InterPro" id="IPR051182">
    <property type="entry name" value="Euk_NMN_adenylyltrnsfrase"/>
</dbReference>
<dbReference type="GO" id="GO:0004515">
    <property type="term" value="F:nicotinate-nucleotide adenylyltransferase activity"/>
    <property type="evidence" value="ECO:0007669"/>
    <property type="project" value="UniProtKB-EC"/>
</dbReference>
<dbReference type="EC" id="2.7.7.18" evidence="7"/>
<dbReference type="EMBL" id="JAPDFW010000083">
    <property type="protein sequence ID" value="KAJ5071983.1"/>
    <property type="molecule type" value="Genomic_DNA"/>
</dbReference>
<name>A0A9Q0RA04_ANAIG</name>
<keyword evidence="3 7" id="KW-0548">Nucleotidyltransferase</keyword>
<dbReference type="InterPro" id="IPR004821">
    <property type="entry name" value="Cyt_trans-like"/>
</dbReference>
<dbReference type="PANTHER" id="PTHR12039">
    <property type="entry name" value="NICOTINAMIDE MONONUCLEOTIDE ADENYLYLTRANSFERASE"/>
    <property type="match status" value="1"/>
</dbReference>
<dbReference type="Gene3D" id="3.40.50.620">
    <property type="entry name" value="HUPs"/>
    <property type="match status" value="1"/>
</dbReference>
<keyword evidence="5 7" id="KW-0067">ATP-binding</keyword>
<dbReference type="EC" id="2.7.7.1" evidence="7"/>
<dbReference type="NCBIfam" id="TIGR00482">
    <property type="entry name" value="nicotinate (nicotinamide) nucleotide adenylyltransferase"/>
    <property type="match status" value="1"/>
</dbReference>
<dbReference type="Pfam" id="PF01467">
    <property type="entry name" value="CTP_transf_like"/>
    <property type="match status" value="1"/>
</dbReference>
<evidence type="ECO:0000256" key="2">
    <source>
        <dbReference type="ARBA" id="ARBA00022679"/>
    </source>
</evidence>
<dbReference type="SUPFAM" id="SSF52374">
    <property type="entry name" value="Nucleotidylyl transferase"/>
    <property type="match status" value="1"/>
</dbReference>
<evidence type="ECO:0000256" key="3">
    <source>
        <dbReference type="ARBA" id="ARBA00022695"/>
    </source>
</evidence>
<evidence type="ECO:0000256" key="4">
    <source>
        <dbReference type="ARBA" id="ARBA00022741"/>
    </source>
</evidence>
<accession>A0A9Q0RA04</accession>
<comment type="similarity">
    <text evidence="7">Belongs to the eukaryotic NMN adenylyltransferase family.</text>
</comment>
<comment type="catalytic activity">
    <reaction evidence="7">
        <text>nicotinate beta-D-ribonucleotide + ATP + H(+) = deamido-NAD(+) + diphosphate</text>
        <dbReference type="Rhea" id="RHEA:22860"/>
        <dbReference type="ChEBI" id="CHEBI:15378"/>
        <dbReference type="ChEBI" id="CHEBI:30616"/>
        <dbReference type="ChEBI" id="CHEBI:33019"/>
        <dbReference type="ChEBI" id="CHEBI:57502"/>
        <dbReference type="ChEBI" id="CHEBI:58437"/>
        <dbReference type="EC" id="2.7.7.18"/>
    </reaction>
</comment>
<gene>
    <name evidence="9" type="ORF">M0811_09627</name>
</gene>
<keyword evidence="4 7" id="KW-0547">Nucleotide-binding</keyword>
<comment type="caution">
    <text evidence="9">The sequence shown here is derived from an EMBL/GenBank/DDBJ whole genome shotgun (WGS) entry which is preliminary data.</text>
</comment>
<dbReference type="Proteomes" id="UP001149090">
    <property type="component" value="Unassembled WGS sequence"/>
</dbReference>
<dbReference type="InterPro" id="IPR014729">
    <property type="entry name" value="Rossmann-like_a/b/a_fold"/>
</dbReference>
<comment type="pathway">
    <text evidence="7">Cofactor biosynthesis; NAD(+) biosynthesis; NAD(+) from nicotinamide D-ribonucleotide: step 1/1.</text>
</comment>
<protein>
    <recommendedName>
        <fullName evidence="7">Nicotinamide-nucleotide adenylyltransferase</fullName>
        <ecNumber evidence="7">2.7.7.1</ecNumber>
        <ecNumber evidence="7">2.7.7.18</ecNumber>
    </recommendedName>
</protein>
<dbReference type="AlphaFoldDB" id="A0A9Q0RA04"/>
<evidence type="ECO:0000259" key="8">
    <source>
        <dbReference type="Pfam" id="PF01467"/>
    </source>
</evidence>